<evidence type="ECO:0000313" key="1">
    <source>
        <dbReference type="EMBL" id="MBM7657957.1"/>
    </source>
</evidence>
<dbReference type="RefSeq" id="WP_205006343.1">
    <property type="nucleotide sequence ID" value="NZ_CBCRXA010000010.1"/>
</dbReference>
<reference evidence="1 2" key="1">
    <citation type="submission" date="2021-01" db="EMBL/GenBank/DDBJ databases">
        <title>Genomic Encyclopedia of Type Strains, Phase IV (KMG-IV): sequencing the most valuable type-strain genomes for metagenomic binning, comparative biology and taxonomic classification.</title>
        <authorList>
            <person name="Goeker M."/>
        </authorList>
    </citation>
    <scope>NUCLEOTIDE SEQUENCE [LARGE SCALE GENOMIC DNA]</scope>
    <source>
        <strain evidence="1 2">DSM 100968</strain>
    </source>
</reference>
<evidence type="ECO:0008006" key="3">
    <source>
        <dbReference type="Google" id="ProtNLM"/>
    </source>
</evidence>
<gene>
    <name evidence="1" type="ORF">JOC27_001408</name>
</gene>
<name>A0ABS2QAF6_9BACL</name>
<accession>A0ABS2QAF6</accession>
<evidence type="ECO:0000313" key="2">
    <source>
        <dbReference type="Proteomes" id="UP000823201"/>
    </source>
</evidence>
<protein>
    <recommendedName>
        <fullName evidence="3">TniQ protein</fullName>
    </recommendedName>
</protein>
<keyword evidence="2" id="KW-1185">Reference proteome</keyword>
<proteinExistence type="predicted"/>
<organism evidence="1 2">
    <name type="scientific">Sporolactobacillus spathodeae</name>
    <dbReference type="NCBI Taxonomy" id="1465502"/>
    <lineage>
        <taxon>Bacteria</taxon>
        <taxon>Bacillati</taxon>
        <taxon>Bacillota</taxon>
        <taxon>Bacilli</taxon>
        <taxon>Bacillales</taxon>
        <taxon>Sporolactobacillaceae</taxon>
        <taxon>Sporolactobacillus</taxon>
    </lineage>
</organism>
<dbReference type="EMBL" id="JAFBEV010000010">
    <property type="protein sequence ID" value="MBM7657957.1"/>
    <property type="molecule type" value="Genomic_DNA"/>
</dbReference>
<sequence>MEKENVSSVTWKNEWIQPYESIWGILEKFRYANKLETIEVIRFFANKDLRKKRNINPTVKSYRNLISFSCFDGEKTKKVLGLDLCEYYDKMINQLLQPILNPIAHREKYFRENLTFCPICIETGYHSFFHQIKLFDKCVFHGVSLENTCRQCHAKTRYELSQSNDPFCCKCKHPLTQNNTFTFIMTWSNNYSSKNLYTDWINFDRETINDNYLYYPFLSDHDKNENHSELRKALILFQHTHNNDDKESNNQMKSKGFIFTTSNVTNLDKKIRKHNAKYLKLQKSYDHQKYVYDLSKAIYKSVARFIRKKLLKDHKKCIKIFQNAAHGGDVCPDAFAYLLWRKEAEQINELWEVESGWGNGSTLKIRYNDHDNFSFYFGGVISIYIDDTFNNFRLKDFSEIEDKEILNWLLFHMSSDLLIGRFLYWKNKVSTELFHKPLINRGTPFYLALVPKEGKKKMVFIRRLYHVSDISSKTCPIHNHKREYERYINPLERGIQKLYAEE</sequence>
<dbReference type="Proteomes" id="UP000823201">
    <property type="component" value="Unassembled WGS sequence"/>
</dbReference>
<comment type="caution">
    <text evidence="1">The sequence shown here is derived from an EMBL/GenBank/DDBJ whole genome shotgun (WGS) entry which is preliminary data.</text>
</comment>